<protein>
    <recommendedName>
        <fullName evidence="3">Uracil-DNA glycosylase-like domain-containing protein</fullName>
    </recommendedName>
</protein>
<accession>A0A4Z0R0C2</accession>
<sequence>MSCLSPNNTFREGDIMKQELGKRNYPIWLIINPKYPAVRHDIWRPVLDEIQDRVFREFQTRIETSDIYIRSAVNDGGIVPNTLNWWGREVAKEIEFYREIVQEHKPKMIISFGAFPYEFTRRVFEVKPEKGPKAWSSSIIQDEFEKAIENFDINQINRIPLLRRVIATDKFIENRNFLSRTDRETYFQHVGAKIAEKIIENKGNMDIWIK</sequence>
<comment type="caution">
    <text evidence="1">The sequence shown here is derived from an EMBL/GenBank/DDBJ whole genome shotgun (WGS) entry which is preliminary data.</text>
</comment>
<gene>
    <name evidence="1" type="ORF">E4K67_27080</name>
</gene>
<dbReference type="AlphaFoldDB" id="A0A4Z0R0C2"/>
<organism evidence="1 2">
    <name type="scientific">Desulfosporosinus fructosivorans</name>
    <dbReference type="NCBI Taxonomy" id="2018669"/>
    <lineage>
        <taxon>Bacteria</taxon>
        <taxon>Bacillati</taxon>
        <taxon>Bacillota</taxon>
        <taxon>Clostridia</taxon>
        <taxon>Eubacteriales</taxon>
        <taxon>Desulfitobacteriaceae</taxon>
        <taxon>Desulfosporosinus</taxon>
    </lineage>
</organism>
<reference evidence="1 2" key="1">
    <citation type="submission" date="2019-03" db="EMBL/GenBank/DDBJ databases">
        <title>Draft Genome Sequence of Desulfosporosinus fructosivorans Strain 63.6F, Isolated from Marine Sediment in the Baltic Sea.</title>
        <authorList>
            <person name="Hausmann B."/>
            <person name="Vandieken V."/>
            <person name="Pjevac P."/>
            <person name="Schreck K."/>
            <person name="Herbold C.W."/>
            <person name="Loy A."/>
        </authorList>
    </citation>
    <scope>NUCLEOTIDE SEQUENCE [LARGE SCALE GENOMIC DNA]</scope>
    <source>
        <strain evidence="1 2">63.6F</strain>
    </source>
</reference>
<proteinExistence type="predicted"/>
<keyword evidence="2" id="KW-1185">Reference proteome</keyword>
<dbReference type="OrthoDB" id="1795163at2"/>
<evidence type="ECO:0000313" key="2">
    <source>
        <dbReference type="Proteomes" id="UP000298460"/>
    </source>
</evidence>
<dbReference type="Proteomes" id="UP000298460">
    <property type="component" value="Unassembled WGS sequence"/>
</dbReference>
<dbReference type="EMBL" id="SPQQ01000020">
    <property type="protein sequence ID" value="TGE35066.1"/>
    <property type="molecule type" value="Genomic_DNA"/>
</dbReference>
<evidence type="ECO:0000313" key="1">
    <source>
        <dbReference type="EMBL" id="TGE35066.1"/>
    </source>
</evidence>
<evidence type="ECO:0008006" key="3">
    <source>
        <dbReference type="Google" id="ProtNLM"/>
    </source>
</evidence>
<name>A0A4Z0R0C2_9FIRM</name>